<dbReference type="Pfam" id="PF09512">
    <property type="entry name" value="ThiW"/>
    <property type="match status" value="1"/>
</dbReference>
<dbReference type="Proteomes" id="UP000247922">
    <property type="component" value="Unassembled WGS sequence"/>
</dbReference>
<sequence>MSKTSKLTTYAVFIAIGVIGSSFLSIPIGPYRALFVQHALNIIISVWFGTKASVSIAFTTGLLRNLMGLGTIFAFPGGMSGALLAGLMYRYTGKKSLAMVGELFGTTVIGGLLSVPISQLLTGEAVFVFAFIPGFFISSAVGTAVAGLILYKIDKPHTYTQ</sequence>
<dbReference type="EMBL" id="QJJR01000003">
    <property type="protein sequence ID" value="PXW92143.1"/>
    <property type="molecule type" value="Genomic_DNA"/>
</dbReference>
<dbReference type="RefSeq" id="WP_110250775.1">
    <property type="nucleotide sequence ID" value="NZ_QJJR01000003.1"/>
</dbReference>
<feature type="transmembrane region" description="Helical" evidence="1">
    <location>
        <begin position="127"/>
        <end position="151"/>
    </location>
</feature>
<feature type="transmembrane region" description="Helical" evidence="1">
    <location>
        <begin position="7"/>
        <end position="28"/>
    </location>
</feature>
<dbReference type="InterPro" id="IPR012652">
    <property type="entry name" value="ThiW"/>
</dbReference>
<gene>
    <name evidence="2" type="ORF">DES38_103162</name>
</gene>
<dbReference type="NCBIfam" id="TIGR02359">
    <property type="entry name" value="thiW"/>
    <property type="match status" value="1"/>
</dbReference>
<comment type="caution">
    <text evidence="2">The sequence shown here is derived from an EMBL/GenBank/DDBJ whole genome shotgun (WGS) entry which is preliminary data.</text>
</comment>
<evidence type="ECO:0000256" key="1">
    <source>
        <dbReference type="SAM" id="Phobius"/>
    </source>
</evidence>
<keyword evidence="1" id="KW-0812">Transmembrane</keyword>
<dbReference type="Gene3D" id="1.10.1760.20">
    <property type="match status" value="1"/>
</dbReference>
<dbReference type="AlphaFoldDB" id="A0A2V3WFW1"/>
<evidence type="ECO:0000313" key="2">
    <source>
        <dbReference type="EMBL" id="PXW92143.1"/>
    </source>
</evidence>
<keyword evidence="3" id="KW-1185">Reference proteome</keyword>
<evidence type="ECO:0000313" key="3">
    <source>
        <dbReference type="Proteomes" id="UP000247922"/>
    </source>
</evidence>
<dbReference type="PIRSF" id="PIRSF024534">
    <property type="entry name" value="ThiW"/>
    <property type="match status" value="1"/>
</dbReference>
<dbReference type="OrthoDB" id="5516776at2"/>
<keyword evidence="1" id="KW-1133">Transmembrane helix</keyword>
<keyword evidence="1" id="KW-0472">Membrane</keyword>
<protein>
    <submittedName>
        <fullName evidence="2">Energy coupling factor transporter S component ThiW</fullName>
    </submittedName>
</protein>
<accession>A0A2V3WFW1</accession>
<proteinExistence type="predicted"/>
<organism evidence="2 3">
    <name type="scientific">Streptohalobacillus salinus</name>
    <dbReference type="NCBI Taxonomy" id="621096"/>
    <lineage>
        <taxon>Bacteria</taxon>
        <taxon>Bacillati</taxon>
        <taxon>Bacillota</taxon>
        <taxon>Bacilli</taxon>
        <taxon>Bacillales</taxon>
        <taxon>Bacillaceae</taxon>
        <taxon>Streptohalobacillus</taxon>
    </lineage>
</organism>
<name>A0A2V3WFW1_9BACI</name>
<feature type="transmembrane region" description="Helical" evidence="1">
    <location>
        <begin position="103"/>
        <end position="121"/>
    </location>
</feature>
<reference evidence="2 3" key="1">
    <citation type="submission" date="2018-05" db="EMBL/GenBank/DDBJ databases">
        <title>Genomic Encyclopedia of Type Strains, Phase IV (KMG-IV): sequencing the most valuable type-strain genomes for metagenomic binning, comparative biology and taxonomic classification.</title>
        <authorList>
            <person name="Goeker M."/>
        </authorList>
    </citation>
    <scope>NUCLEOTIDE SEQUENCE [LARGE SCALE GENOMIC DNA]</scope>
    <source>
        <strain evidence="2 3">DSM 22440</strain>
    </source>
</reference>
<feature type="transmembrane region" description="Helical" evidence="1">
    <location>
        <begin position="69"/>
        <end position="91"/>
    </location>
</feature>